<evidence type="ECO:0000256" key="1">
    <source>
        <dbReference type="ARBA" id="ARBA00004173"/>
    </source>
</evidence>
<comment type="caution">
    <text evidence="10">The sequence shown here is derived from an EMBL/GenBank/DDBJ whole genome shotgun (WGS) entry which is preliminary data.</text>
</comment>
<evidence type="ECO:0000313" key="11">
    <source>
        <dbReference type="Proteomes" id="UP001558652"/>
    </source>
</evidence>
<organism evidence="10 11">
    <name type="scientific">Ranatra chinensis</name>
    <dbReference type="NCBI Taxonomy" id="642074"/>
    <lineage>
        <taxon>Eukaryota</taxon>
        <taxon>Metazoa</taxon>
        <taxon>Ecdysozoa</taxon>
        <taxon>Arthropoda</taxon>
        <taxon>Hexapoda</taxon>
        <taxon>Insecta</taxon>
        <taxon>Pterygota</taxon>
        <taxon>Neoptera</taxon>
        <taxon>Paraneoptera</taxon>
        <taxon>Hemiptera</taxon>
        <taxon>Heteroptera</taxon>
        <taxon>Panheteroptera</taxon>
        <taxon>Nepomorpha</taxon>
        <taxon>Nepidae</taxon>
        <taxon>Ranatrinae</taxon>
        <taxon>Ranatra</taxon>
    </lineage>
</organism>
<keyword evidence="4 9" id="KW-0689">Ribosomal protein</keyword>
<comment type="subcellular location">
    <subcellularLocation>
        <location evidence="1">Mitochondrion</location>
    </subcellularLocation>
</comment>
<evidence type="ECO:0000256" key="4">
    <source>
        <dbReference type="ARBA" id="ARBA00022980"/>
    </source>
</evidence>
<evidence type="ECO:0000313" key="10">
    <source>
        <dbReference type="EMBL" id="KAL1139097.1"/>
    </source>
</evidence>
<evidence type="ECO:0000256" key="9">
    <source>
        <dbReference type="RuleBase" id="RU003919"/>
    </source>
</evidence>
<dbReference type="SUPFAM" id="SSF47060">
    <property type="entry name" value="S15/NS1 RNA-binding domain"/>
    <property type="match status" value="1"/>
</dbReference>
<evidence type="ECO:0000256" key="5">
    <source>
        <dbReference type="ARBA" id="ARBA00023128"/>
    </source>
</evidence>
<evidence type="ECO:0000256" key="7">
    <source>
        <dbReference type="ARBA" id="ARBA00035249"/>
    </source>
</evidence>
<dbReference type="SMART" id="SM01387">
    <property type="entry name" value="Ribosomal_S15"/>
    <property type="match status" value="1"/>
</dbReference>
<keyword evidence="5" id="KW-0496">Mitochondrion</keyword>
<dbReference type="EMBL" id="JBFDAA010000003">
    <property type="protein sequence ID" value="KAL1139097.1"/>
    <property type="molecule type" value="Genomic_DNA"/>
</dbReference>
<proteinExistence type="inferred from homology"/>
<sequence>MKSPVPIKWVRPVKVPCTHPEKSGDLQPLKEIDLSRFPLEFRDSEELKSADDNVKRILSLEFFNRKNTMEALINEYKDSVKRHILDEESPEVRVAVMTAYIRDMQRYLELNPKNKLIKVRLKESIDKRKKLLKNLRTWDYKCFEWILEKLGLIYKPMPPIDVYRRVERKRSLRMLTTKYCEDIVSKKFVEYKEILENQQESFLEEKIKTLEWIMKEEKYCGVNPTVTPSDIEKTKEDLENLKASRSKK</sequence>
<keyword evidence="11" id="KW-1185">Reference proteome</keyword>
<dbReference type="Pfam" id="PF00312">
    <property type="entry name" value="Ribosomal_S15"/>
    <property type="match status" value="1"/>
</dbReference>
<protein>
    <recommendedName>
        <fullName evidence="7">Small ribosomal subunit protein uS15m</fullName>
    </recommendedName>
    <alternativeName>
        <fullName evidence="8">28S ribosomal protein S15, mitochondrial</fullName>
    </alternativeName>
</protein>
<reference evidence="10 11" key="1">
    <citation type="submission" date="2024-07" db="EMBL/GenBank/DDBJ databases">
        <title>Chromosome-level genome assembly of the water stick insect Ranatra chinensis (Heteroptera: Nepidae).</title>
        <authorList>
            <person name="Liu X."/>
        </authorList>
    </citation>
    <scope>NUCLEOTIDE SEQUENCE [LARGE SCALE GENOMIC DNA]</scope>
    <source>
        <strain evidence="10">Cailab_2021Rc</strain>
        <tissue evidence="10">Muscle</tissue>
    </source>
</reference>
<keyword evidence="6 9" id="KW-0687">Ribonucleoprotein</keyword>
<dbReference type="PANTHER" id="PTHR46685">
    <property type="entry name" value="28S RIBOSOMAL PROTEIN S15, MITOCHONDRIAL"/>
    <property type="match status" value="1"/>
</dbReference>
<dbReference type="Proteomes" id="UP001558652">
    <property type="component" value="Unassembled WGS sequence"/>
</dbReference>
<dbReference type="Gene3D" id="1.10.287.10">
    <property type="entry name" value="S15/NS1, RNA-binding"/>
    <property type="match status" value="1"/>
</dbReference>
<accession>A0ABD0YT22</accession>
<keyword evidence="3" id="KW-0809">Transit peptide</keyword>
<gene>
    <name evidence="10" type="ORF">AAG570_009158</name>
</gene>
<dbReference type="PANTHER" id="PTHR46685:SF1">
    <property type="entry name" value="SMALL RIBOSOMAL SUBUNIT PROTEIN US15M"/>
    <property type="match status" value="1"/>
</dbReference>
<dbReference type="GO" id="GO:1990904">
    <property type="term" value="C:ribonucleoprotein complex"/>
    <property type="evidence" value="ECO:0007669"/>
    <property type="project" value="UniProtKB-KW"/>
</dbReference>
<evidence type="ECO:0000256" key="6">
    <source>
        <dbReference type="ARBA" id="ARBA00023274"/>
    </source>
</evidence>
<dbReference type="GO" id="GO:0005840">
    <property type="term" value="C:ribosome"/>
    <property type="evidence" value="ECO:0007669"/>
    <property type="project" value="UniProtKB-KW"/>
</dbReference>
<evidence type="ECO:0000256" key="8">
    <source>
        <dbReference type="ARBA" id="ARBA00035528"/>
    </source>
</evidence>
<evidence type="ECO:0000256" key="2">
    <source>
        <dbReference type="ARBA" id="ARBA00008434"/>
    </source>
</evidence>
<dbReference type="GO" id="GO:0005739">
    <property type="term" value="C:mitochondrion"/>
    <property type="evidence" value="ECO:0007669"/>
    <property type="project" value="UniProtKB-SubCell"/>
</dbReference>
<evidence type="ECO:0000256" key="3">
    <source>
        <dbReference type="ARBA" id="ARBA00022946"/>
    </source>
</evidence>
<dbReference type="InterPro" id="IPR052137">
    <property type="entry name" value="uS15_ribosomal"/>
</dbReference>
<dbReference type="InterPro" id="IPR009068">
    <property type="entry name" value="uS15_NS1_RNA-bd_sf"/>
</dbReference>
<dbReference type="InterPro" id="IPR000589">
    <property type="entry name" value="Ribosomal_uS15"/>
</dbReference>
<comment type="similarity">
    <text evidence="2 9">Belongs to the universal ribosomal protein uS15 family.</text>
</comment>
<dbReference type="AlphaFoldDB" id="A0ABD0YT22"/>
<name>A0ABD0YT22_9HEMI</name>